<feature type="domain" description="EF-hand" evidence="2">
    <location>
        <begin position="63"/>
        <end position="98"/>
    </location>
</feature>
<reference evidence="3" key="1">
    <citation type="submission" date="2019-09" db="EMBL/GenBank/DDBJ databases">
        <title>Draft genome information of white flower Hibiscus syriacus.</title>
        <authorList>
            <person name="Kim Y.-M."/>
        </authorList>
    </citation>
    <scope>NUCLEOTIDE SEQUENCE [LARGE SCALE GENOMIC DNA]</scope>
    <source>
        <strain evidence="3">YM2019G1</strain>
    </source>
</reference>
<dbReference type="AlphaFoldDB" id="A0A6A2Y2H7"/>
<evidence type="ECO:0000313" key="4">
    <source>
        <dbReference type="Proteomes" id="UP000436088"/>
    </source>
</evidence>
<dbReference type="Pfam" id="PF13833">
    <property type="entry name" value="EF-hand_8"/>
    <property type="match status" value="1"/>
</dbReference>
<dbReference type="EMBL" id="VEPZ02001661">
    <property type="protein sequence ID" value="KAE8664057.1"/>
    <property type="molecule type" value="Genomic_DNA"/>
</dbReference>
<gene>
    <name evidence="3" type="ORF">F3Y22_tig00112857pilonHSYRG00211</name>
</gene>
<dbReference type="InterPro" id="IPR002048">
    <property type="entry name" value="EF_hand_dom"/>
</dbReference>
<comment type="caution">
    <text evidence="3">The sequence shown here is derived from an EMBL/GenBank/DDBJ whole genome shotgun (WGS) entry which is preliminary data.</text>
</comment>
<dbReference type="InterPro" id="IPR018247">
    <property type="entry name" value="EF_Hand_1_Ca_BS"/>
</dbReference>
<dbReference type="Gene3D" id="1.10.238.10">
    <property type="entry name" value="EF-hand"/>
    <property type="match status" value="1"/>
</dbReference>
<dbReference type="Proteomes" id="UP000436088">
    <property type="component" value="Unassembled WGS sequence"/>
</dbReference>
<dbReference type="InterPro" id="IPR011992">
    <property type="entry name" value="EF-hand-dom_pair"/>
</dbReference>
<dbReference type="PROSITE" id="PS50222">
    <property type="entry name" value="EF_HAND_2"/>
    <property type="match status" value="1"/>
</dbReference>
<dbReference type="PANTHER" id="PTHR47319">
    <property type="entry name" value="CALCIUM-BINDING PROTEIN KIC"/>
    <property type="match status" value="1"/>
</dbReference>
<dbReference type="SUPFAM" id="SSF47473">
    <property type="entry name" value="EF-hand"/>
    <property type="match status" value="1"/>
</dbReference>
<protein>
    <submittedName>
        <fullName evidence="3">Calcium-binding protein PBP1</fullName>
    </submittedName>
</protein>
<dbReference type="InterPro" id="IPR044205">
    <property type="entry name" value="KIC/PBP1/KRP1"/>
</dbReference>
<sequence length="144" mass="16120">MAGMGKSVAEFEELLPVMAENLGGEVLMRELSNGFELLMDKEKGVITVESLKRNAALLGLQDLRHDELVSMVEEGDTDGDGALSEMEFCVLMFRLISGLMEESHLGRRQKAMDRPAIDELQKQELLKAFMSEHPEMDFSKAKPM</sequence>
<organism evidence="3 4">
    <name type="scientific">Hibiscus syriacus</name>
    <name type="common">Rose of Sharon</name>
    <dbReference type="NCBI Taxonomy" id="106335"/>
    <lineage>
        <taxon>Eukaryota</taxon>
        <taxon>Viridiplantae</taxon>
        <taxon>Streptophyta</taxon>
        <taxon>Embryophyta</taxon>
        <taxon>Tracheophyta</taxon>
        <taxon>Spermatophyta</taxon>
        <taxon>Magnoliopsida</taxon>
        <taxon>eudicotyledons</taxon>
        <taxon>Gunneridae</taxon>
        <taxon>Pentapetalae</taxon>
        <taxon>rosids</taxon>
        <taxon>malvids</taxon>
        <taxon>Malvales</taxon>
        <taxon>Malvaceae</taxon>
        <taxon>Malvoideae</taxon>
        <taxon>Hibiscus</taxon>
    </lineage>
</organism>
<dbReference type="GO" id="GO:0005509">
    <property type="term" value="F:calcium ion binding"/>
    <property type="evidence" value="ECO:0007669"/>
    <property type="project" value="InterPro"/>
</dbReference>
<proteinExistence type="predicted"/>
<accession>A0A6A2Y2H7</accession>
<name>A0A6A2Y2H7_HIBSY</name>
<evidence type="ECO:0000313" key="3">
    <source>
        <dbReference type="EMBL" id="KAE8664057.1"/>
    </source>
</evidence>
<dbReference type="PROSITE" id="PS00018">
    <property type="entry name" value="EF_HAND_1"/>
    <property type="match status" value="1"/>
</dbReference>
<keyword evidence="1" id="KW-0106">Calcium</keyword>
<dbReference type="PANTHER" id="PTHR47319:SF8">
    <property type="entry name" value="EF-HAND DOMAIN-CONTAINING PROTEIN"/>
    <property type="match status" value="1"/>
</dbReference>
<keyword evidence="4" id="KW-1185">Reference proteome</keyword>
<evidence type="ECO:0000256" key="1">
    <source>
        <dbReference type="ARBA" id="ARBA00022837"/>
    </source>
</evidence>
<evidence type="ECO:0000259" key="2">
    <source>
        <dbReference type="PROSITE" id="PS50222"/>
    </source>
</evidence>